<dbReference type="GO" id="GO:0031419">
    <property type="term" value="F:cobalamin binding"/>
    <property type="evidence" value="ECO:0007669"/>
    <property type="project" value="InterPro"/>
</dbReference>
<organism evidence="2 3">
    <name type="scientific">Symbiobacterium thermophilum</name>
    <dbReference type="NCBI Taxonomy" id="2734"/>
    <lineage>
        <taxon>Bacteria</taxon>
        <taxon>Bacillati</taxon>
        <taxon>Bacillota</taxon>
        <taxon>Clostridia</taxon>
        <taxon>Eubacteriales</taxon>
        <taxon>Symbiobacteriaceae</taxon>
        <taxon>Symbiobacterium</taxon>
    </lineage>
</organism>
<dbReference type="AlphaFoldDB" id="A0A1Y2T375"/>
<dbReference type="Gene3D" id="3.20.20.240">
    <property type="entry name" value="Methylmalonyl-CoA mutase"/>
    <property type="match status" value="1"/>
</dbReference>
<feature type="domain" description="Methylmalonyl-CoA mutase alpha/beta chain catalytic" evidence="1">
    <location>
        <begin position="1"/>
        <end position="120"/>
    </location>
</feature>
<dbReference type="PANTHER" id="PTHR48101">
    <property type="entry name" value="METHYLMALONYL-COA MUTASE, MITOCHONDRIAL-RELATED"/>
    <property type="match status" value="1"/>
</dbReference>
<name>A0A1Y2T375_SYMTR</name>
<dbReference type="PANTHER" id="PTHR48101:SF1">
    <property type="entry name" value="METHYLMALONYL-COA MUTASE, LARGE SUBUNIT"/>
    <property type="match status" value="1"/>
</dbReference>
<proteinExistence type="predicted"/>
<dbReference type="SUPFAM" id="SSF51703">
    <property type="entry name" value="Cobalamin (vitamin B12)-dependent enzymes"/>
    <property type="match status" value="1"/>
</dbReference>
<dbReference type="EMBL" id="LWLV01001153">
    <property type="protein sequence ID" value="OTA40808.1"/>
    <property type="molecule type" value="Genomic_DNA"/>
</dbReference>
<sequence>MIAAIEKGWFQQQIADSAYRFQRRVMSGDYKVVGVNAYVDPDEKPKAKILKVNPEVQQRQIERLRQVRATRDQRAAAAALAELRRASQTDENLMPYILECVRRYCTVGEICGVWRELWGEFREESVF</sequence>
<accession>A0A1Y2T375</accession>
<protein>
    <recommendedName>
        <fullName evidence="1">Methylmalonyl-CoA mutase alpha/beta chain catalytic domain-containing protein</fullName>
    </recommendedName>
</protein>
<reference evidence="3" key="1">
    <citation type="submission" date="2016-04" db="EMBL/GenBank/DDBJ databases">
        <authorList>
            <person name="Antunes L.P."/>
            <person name="Martins L.F."/>
            <person name="Pereira R.V."/>
            <person name="Thomas A.M."/>
            <person name="Barbosa D."/>
            <person name="Nascimento L."/>
            <person name="Silva G.M."/>
            <person name="Condomitti G.W."/>
            <person name="Digiampietri L.A."/>
            <person name="Lombardi K.C."/>
            <person name="Ramos P.L."/>
            <person name="Quaggio R.B."/>
            <person name="Oliveira J.C."/>
            <person name="Pascon R.C."/>
            <person name="Cruz J.B."/>
            <person name="Silva A.M."/>
            <person name="Setubal J.C."/>
        </authorList>
    </citation>
    <scope>NUCLEOTIDE SEQUENCE [LARGE SCALE GENOMIC DNA]</scope>
</reference>
<dbReference type="InterPro" id="IPR006099">
    <property type="entry name" value="MeMalonylCoA_mutase_a/b_cat"/>
</dbReference>
<dbReference type="Pfam" id="PF01642">
    <property type="entry name" value="MM_CoA_mutase"/>
    <property type="match status" value="1"/>
</dbReference>
<evidence type="ECO:0000259" key="1">
    <source>
        <dbReference type="Pfam" id="PF01642"/>
    </source>
</evidence>
<dbReference type="Proteomes" id="UP000194267">
    <property type="component" value="Unassembled WGS sequence"/>
</dbReference>
<dbReference type="GO" id="GO:0016866">
    <property type="term" value="F:intramolecular transferase activity"/>
    <property type="evidence" value="ECO:0007669"/>
    <property type="project" value="InterPro"/>
</dbReference>
<evidence type="ECO:0000313" key="3">
    <source>
        <dbReference type="Proteomes" id="UP000194267"/>
    </source>
</evidence>
<comment type="caution">
    <text evidence="2">The sequence shown here is derived from an EMBL/GenBank/DDBJ whole genome shotgun (WGS) entry which is preliminary data.</text>
</comment>
<evidence type="ECO:0000313" key="2">
    <source>
        <dbReference type="EMBL" id="OTA40808.1"/>
    </source>
</evidence>
<gene>
    <name evidence="2" type="ORF">A6D92_13025</name>
</gene>
<dbReference type="InterPro" id="IPR016176">
    <property type="entry name" value="Cbl-dep_enz_cat"/>
</dbReference>